<dbReference type="KEGG" id="vg:54982519"/>
<evidence type="ECO:0000313" key="2">
    <source>
        <dbReference type="Proteomes" id="UP000008647"/>
    </source>
</evidence>
<reference evidence="1 2" key="1">
    <citation type="journal article" date="2011" name="Arch. Virol.">
        <title>Complete genomic sequence of virulent Cronobacter sakazakii phage ESSI-2 isolated from swine feces.</title>
        <authorList>
            <person name="Lee Y.D."/>
            <person name="Chang H.I."/>
            <person name="Park J.H."/>
        </authorList>
    </citation>
    <scope>NUCLEOTIDE SEQUENCE [LARGE SCALE GENOMIC DNA]</scope>
</reference>
<dbReference type="RefSeq" id="YP_009792317.1">
    <property type="nucleotide sequence ID" value="NC_047854.1"/>
</dbReference>
<name>F1BUM1_9CAUD</name>
<dbReference type="GeneID" id="54982519"/>
<dbReference type="EMBL" id="HQ110083">
    <property type="protein sequence ID" value="ADX32391.1"/>
    <property type="molecule type" value="Genomic_DNA"/>
</dbReference>
<keyword evidence="2" id="KW-1185">Reference proteome</keyword>
<organism evidence="1 2">
    <name type="scientific">Cronobacter phage ESSI-2</name>
    <dbReference type="NCBI Taxonomy" id="947842"/>
    <lineage>
        <taxon>Viruses</taxon>
        <taxon>Duplodnaviria</taxon>
        <taxon>Heunggongvirae</taxon>
        <taxon>Uroviricota</taxon>
        <taxon>Caudoviricetes</taxon>
        <taxon>Peduoviridae</taxon>
        <taxon>Seongnamvirus</taxon>
        <taxon>Seongnamvirus ESSI2</taxon>
    </lineage>
</organism>
<sequence length="159" mass="18279">MQTPALRDLLKGLRKIGFDTFTRCRRGFRPVQDGIRHKRREMAADVLRRRLLLFNGDICPGQRLFKIARIKQPHHAPRKNRIGIHLAAGQIRFHSRNPFRQQHITLIRFTVCDGRQVAHVGNVVIQRLNLQMQAFSALHGLAAQQLLFHRNALAVSLCG</sequence>
<dbReference type="Proteomes" id="UP000008647">
    <property type="component" value="Segment"/>
</dbReference>
<protein>
    <submittedName>
        <fullName evidence="1">Uncharacterized protein</fullName>
    </submittedName>
</protein>
<proteinExistence type="predicted"/>
<accession>F1BUM1</accession>
<evidence type="ECO:0000313" key="1">
    <source>
        <dbReference type="EMBL" id="ADX32391.1"/>
    </source>
</evidence>